<evidence type="ECO:0000256" key="4">
    <source>
        <dbReference type="ARBA" id="ARBA00022764"/>
    </source>
</evidence>
<comment type="cofactor">
    <cofactor evidence="7">
        <name>Cu cation</name>
        <dbReference type="ChEBI" id="CHEBI:23378"/>
    </cofactor>
    <text evidence="7">Binds 1 copper ion per subunit.</text>
</comment>
<feature type="binding site" evidence="7">
    <location>
        <position position="104"/>
    </location>
    <ligand>
        <name>Cu cation</name>
        <dbReference type="ChEBI" id="CHEBI:23378"/>
    </ligand>
</feature>
<dbReference type="SUPFAM" id="SSF49503">
    <property type="entry name" value="Cupredoxins"/>
    <property type="match status" value="1"/>
</dbReference>
<proteinExistence type="predicted"/>
<dbReference type="Gene3D" id="2.60.40.420">
    <property type="entry name" value="Cupredoxins - blue copper proteins"/>
    <property type="match status" value="1"/>
</dbReference>
<dbReference type="InterPro" id="IPR008972">
    <property type="entry name" value="Cupredoxin"/>
</dbReference>
<name>A0A9J7B0L0_9PROT</name>
<feature type="chain" id="PRO_5039944214" evidence="8">
    <location>
        <begin position="30"/>
        <end position="115"/>
    </location>
</feature>
<dbReference type="PRINTS" id="PR00155">
    <property type="entry name" value="AMICYANIN"/>
</dbReference>
<dbReference type="InterPro" id="IPR000923">
    <property type="entry name" value="BlueCu_1"/>
</dbReference>
<evidence type="ECO:0000256" key="6">
    <source>
        <dbReference type="ARBA" id="ARBA00023008"/>
    </source>
</evidence>
<evidence type="ECO:0000313" key="11">
    <source>
        <dbReference type="Proteomes" id="UP001060336"/>
    </source>
</evidence>
<keyword evidence="8" id="KW-0732">Signal</keyword>
<dbReference type="PANTHER" id="PTHR36507:SF1">
    <property type="entry name" value="BLL1555 PROTEIN"/>
    <property type="match status" value="1"/>
</dbReference>
<evidence type="ECO:0000256" key="1">
    <source>
        <dbReference type="ARBA" id="ARBA00004418"/>
    </source>
</evidence>
<comment type="subcellular location">
    <subcellularLocation>
        <location evidence="1">Periplasm</location>
    </subcellularLocation>
</comment>
<keyword evidence="6 7" id="KW-0186">Copper</keyword>
<feature type="binding site" evidence="7">
    <location>
        <position position="101"/>
    </location>
    <ligand>
        <name>Cu cation</name>
        <dbReference type="ChEBI" id="CHEBI:23378"/>
    </ligand>
</feature>
<dbReference type="AlphaFoldDB" id="A0A9J7B0L0"/>
<sequence length="115" mass="12224">MAPRTRTRIARSLALATAGAWLSVGALSAATPAVIEQAGIAFRPKAVTIKAGEHVLFLNSDVFGHNVYSDTEGGAFDIGLQNSGSEVAVTFENPGRFILRCRIHPKMRATVTVTE</sequence>
<keyword evidence="5" id="KW-0249">Electron transport</keyword>
<dbReference type="PANTHER" id="PTHR36507">
    <property type="entry name" value="BLL1555 PROTEIN"/>
    <property type="match status" value="1"/>
</dbReference>
<dbReference type="EMBL" id="CP102480">
    <property type="protein sequence ID" value="UUX51221.1"/>
    <property type="molecule type" value="Genomic_DNA"/>
</dbReference>
<gene>
    <name evidence="10" type="ORF">NUH88_05895</name>
</gene>
<accession>A0A9J7B0L0</accession>
<evidence type="ECO:0000256" key="3">
    <source>
        <dbReference type="ARBA" id="ARBA00022723"/>
    </source>
</evidence>
<feature type="domain" description="Blue (type 1) copper" evidence="9">
    <location>
        <begin position="34"/>
        <end position="113"/>
    </location>
</feature>
<dbReference type="GO" id="GO:0009055">
    <property type="term" value="F:electron transfer activity"/>
    <property type="evidence" value="ECO:0007669"/>
    <property type="project" value="InterPro"/>
</dbReference>
<dbReference type="Pfam" id="PF00127">
    <property type="entry name" value="Copper-bind"/>
    <property type="match status" value="1"/>
</dbReference>
<dbReference type="Proteomes" id="UP001060336">
    <property type="component" value="Chromosome"/>
</dbReference>
<dbReference type="InterPro" id="IPR052721">
    <property type="entry name" value="ET_Amicyanin"/>
</dbReference>
<protein>
    <submittedName>
        <fullName evidence="10">Plastocyanin/azurin family copper-binding protein</fullName>
    </submittedName>
</protein>
<dbReference type="RefSeq" id="WP_257770583.1">
    <property type="nucleotide sequence ID" value="NZ_CP102480.1"/>
</dbReference>
<evidence type="ECO:0000256" key="7">
    <source>
        <dbReference type="PIRSR" id="PIRSR602386-1"/>
    </source>
</evidence>
<feature type="signal peptide" evidence="8">
    <location>
        <begin position="1"/>
        <end position="29"/>
    </location>
</feature>
<keyword evidence="4" id="KW-0574">Periplasm</keyword>
<reference evidence="10" key="1">
    <citation type="submission" date="2022-08" db="EMBL/GenBank/DDBJ databases">
        <title>Nisaea acidiphila sp. nov., isolated from a marine algal debris and emended description of the genus Nisaea Urios et al. 2008.</title>
        <authorList>
            <person name="Kwon K."/>
        </authorList>
    </citation>
    <scope>NUCLEOTIDE SEQUENCE</scope>
    <source>
        <strain evidence="10">MEBiC11861</strain>
    </source>
</reference>
<dbReference type="GO" id="GO:0005507">
    <property type="term" value="F:copper ion binding"/>
    <property type="evidence" value="ECO:0007669"/>
    <property type="project" value="InterPro"/>
</dbReference>
<keyword evidence="3 7" id="KW-0479">Metal-binding</keyword>
<evidence type="ECO:0000313" key="10">
    <source>
        <dbReference type="EMBL" id="UUX51221.1"/>
    </source>
</evidence>
<organism evidence="10 11">
    <name type="scientific">Nisaea acidiphila</name>
    <dbReference type="NCBI Taxonomy" id="1862145"/>
    <lineage>
        <taxon>Bacteria</taxon>
        <taxon>Pseudomonadati</taxon>
        <taxon>Pseudomonadota</taxon>
        <taxon>Alphaproteobacteria</taxon>
        <taxon>Rhodospirillales</taxon>
        <taxon>Thalassobaculaceae</taxon>
        <taxon>Nisaea</taxon>
    </lineage>
</organism>
<dbReference type="InterPro" id="IPR002386">
    <property type="entry name" value="Amicyanin/Pseudoazurin"/>
</dbReference>
<evidence type="ECO:0000259" key="9">
    <source>
        <dbReference type="Pfam" id="PF00127"/>
    </source>
</evidence>
<keyword evidence="11" id="KW-1185">Reference proteome</keyword>
<evidence type="ECO:0000256" key="8">
    <source>
        <dbReference type="SAM" id="SignalP"/>
    </source>
</evidence>
<feature type="binding site" evidence="7">
    <location>
        <position position="65"/>
    </location>
    <ligand>
        <name>Cu cation</name>
        <dbReference type="ChEBI" id="CHEBI:23378"/>
    </ligand>
</feature>
<feature type="binding site" evidence="7">
    <location>
        <position position="107"/>
    </location>
    <ligand>
        <name>Cu cation</name>
        <dbReference type="ChEBI" id="CHEBI:23378"/>
    </ligand>
</feature>
<keyword evidence="2" id="KW-0813">Transport</keyword>
<evidence type="ECO:0000256" key="5">
    <source>
        <dbReference type="ARBA" id="ARBA00022982"/>
    </source>
</evidence>
<dbReference type="GO" id="GO:0042597">
    <property type="term" value="C:periplasmic space"/>
    <property type="evidence" value="ECO:0007669"/>
    <property type="project" value="UniProtKB-SubCell"/>
</dbReference>
<dbReference type="KEGG" id="naci:NUH88_05895"/>
<evidence type="ECO:0000256" key="2">
    <source>
        <dbReference type="ARBA" id="ARBA00022448"/>
    </source>
</evidence>